<keyword evidence="3" id="KW-0238">DNA-binding</keyword>
<dbReference type="KEGG" id="nau:109231989"/>
<dbReference type="FunFam" id="1.20.5.170:FF:000020">
    <property type="entry name" value="BZIP transcription factor"/>
    <property type="match status" value="1"/>
</dbReference>
<feature type="compositionally biased region" description="Polar residues" evidence="6">
    <location>
        <begin position="1"/>
        <end position="20"/>
    </location>
</feature>
<evidence type="ECO:0000256" key="4">
    <source>
        <dbReference type="ARBA" id="ARBA00023163"/>
    </source>
</evidence>
<evidence type="ECO:0000313" key="8">
    <source>
        <dbReference type="EMBL" id="OIS98358.1"/>
    </source>
</evidence>
<dbReference type="PANTHER" id="PTHR45764">
    <property type="entry name" value="BZIP TRANSCRIPTION FACTOR 44"/>
    <property type="match status" value="1"/>
</dbReference>
<dbReference type="GO" id="GO:0003700">
    <property type="term" value="F:DNA-binding transcription factor activity"/>
    <property type="evidence" value="ECO:0007669"/>
    <property type="project" value="InterPro"/>
</dbReference>
<evidence type="ECO:0000256" key="1">
    <source>
        <dbReference type="ARBA" id="ARBA00004123"/>
    </source>
</evidence>
<dbReference type="AlphaFoldDB" id="A0A1J6IKV6"/>
<evidence type="ECO:0000256" key="6">
    <source>
        <dbReference type="SAM" id="MobiDB-lite"/>
    </source>
</evidence>
<dbReference type="GO" id="GO:0000976">
    <property type="term" value="F:transcription cis-regulatory region binding"/>
    <property type="evidence" value="ECO:0007669"/>
    <property type="project" value="TreeGrafter"/>
</dbReference>
<dbReference type="SMR" id="A0A1J6IKV6"/>
<dbReference type="PROSITE" id="PS00036">
    <property type="entry name" value="BZIP_BASIC"/>
    <property type="match status" value="1"/>
</dbReference>
<dbReference type="GO" id="GO:0005634">
    <property type="term" value="C:nucleus"/>
    <property type="evidence" value="ECO:0007669"/>
    <property type="project" value="UniProtKB-SubCell"/>
</dbReference>
<keyword evidence="2" id="KW-0805">Transcription regulation</keyword>
<sequence length="153" mass="17612">MASFSGTTSGSSQEDMQQLMDQRKRKRMISNRESARRSRMKKQKHSDDLTAQVNQLRGENNQIITNINTLTQFQTNVEAENLILRAQIAELSHRLQSLNEIINYVNSSSLNSGAAIHENEEYASYHELDDFLNPWNLLQVNHSIMAYADAFMY</sequence>
<comment type="subcellular location">
    <subcellularLocation>
        <location evidence="1">Nucleus</location>
    </subcellularLocation>
</comment>
<dbReference type="EMBL" id="MJEQ01037191">
    <property type="protein sequence ID" value="OIS98358.1"/>
    <property type="molecule type" value="Genomic_DNA"/>
</dbReference>
<protein>
    <submittedName>
        <fullName evidence="8">Bzip transcription factor 11</fullName>
    </submittedName>
</protein>
<name>A0A1J6IKV6_NICAT</name>
<gene>
    <name evidence="8" type="primary">BZIP11_2</name>
    <name evidence="8" type="ORF">A4A49_34229</name>
</gene>
<dbReference type="GeneID" id="109231989"/>
<evidence type="ECO:0000313" key="9">
    <source>
        <dbReference type="Proteomes" id="UP000187609"/>
    </source>
</evidence>
<reference evidence="8" key="1">
    <citation type="submission" date="2016-11" db="EMBL/GenBank/DDBJ databases">
        <title>The genome of Nicotiana attenuata.</title>
        <authorList>
            <person name="Xu S."/>
            <person name="Brockmoeller T."/>
            <person name="Gaquerel E."/>
            <person name="Navarro A."/>
            <person name="Kuhl H."/>
            <person name="Gase K."/>
            <person name="Ling Z."/>
            <person name="Zhou W."/>
            <person name="Kreitzer C."/>
            <person name="Stanke M."/>
            <person name="Tang H."/>
            <person name="Lyons E."/>
            <person name="Pandey P."/>
            <person name="Pandey S.P."/>
            <person name="Timmermann B."/>
            <person name="Baldwin I.T."/>
        </authorList>
    </citation>
    <scope>NUCLEOTIDE SEQUENCE [LARGE SCALE GENOMIC DNA]</scope>
    <source>
        <strain evidence="8">UT</strain>
    </source>
</reference>
<dbReference type="Gramene" id="OIS98358">
    <property type="protein sequence ID" value="OIS98358"/>
    <property type="gene ID" value="A4A49_34229"/>
</dbReference>
<evidence type="ECO:0000256" key="2">
    <source>
        <dbReference type="ARBA" id="ARBA00023015"/>
    </source>
</evidence>
<evidence type="ECO:0000256" key="3">
    <source>
        <dbReference type="ARBA" id="ARBA00023125"/>
    </source>
</evidence>
<evidence type="ECO:0000256" key="5">
    <source>
        <dbReference type="ARBA" id="ARBA00023242"/>
    </source>
</evidence>
<keyword evidence="5" id="KW-0539">Nucleus</keyword>
<dbReference type="GO" id="GO:0045893">
    <property type="term" value="P:positive regulation of DNA-templated transcription"/>
    <property type="evidence" value="ECO:0007669"/>
    <property type="project" value="TreeGrafter"/>
</dbReference>
<evidence type="ECO:0000259" key="7">
    <source>
        <dbReference type="PROSITE" id="PS50217"/>
    </source>
</evidence>
<dbReference type="OMA" id="LECDDFF"/>
<feature type="domain" description="BZIP" evidence="7">
    <location>
        <begin position="21"/>
        <end position="72"/>
    </location>
</feature>
<dbReference type="PANTHER" id="PTHR45764:SF62">
    <property type="entry name" value="BZIP DOMAIN-CONTAINING PROTEIN"/>
    <property type="match status" value="1"/>
</dbReference>
<dbReference type="PROSITE" id="PS50217">
    <property type="entry name" value="BZIP"/>
    <property type="match status" value="1"/>
</dbReference>
<proteinExistence type="predicted"/>
<dbReference type="STRING" id="49451.A0A1J6IKV6"/>
<dbReference type="Pfam" id="PF00170">
    <property type="entry name" value="bZIP_1"/>
    <property type="match status" value="1"/>
</dbReference>
<keyword evidence="9" id="KW-1185">Reference proteome</keyword>
<dbReference type="Proteomes" id="UP000187609">
    <property type="component" value="Unassembled WGS sequence"/>
</dbReference>
<dbReference type="GO" id="GO:0046982">
    <property type="term" value="F:protein heterodimerization activity"/>
    <property type="evidence" value="ECO:0007669"/>
    <property type="project" value="UniProtKB-ARBA"/>
</dbReference>
<accession>A0A1J6IKV6</accession>
<dbReference type="Gene3D" id="1.20.5.170">
    <property type="match status" value="1"/>
</dbReference>
<organism evidence="8 9">
    <name type="scientific">Nicotiana attenuata</name>
    <name type="common">Coyote tobacco</name>
    <dbReference type="NCBI Taxonomy" id="49451"/>
    <lineage>
        <taxon>Eukaryota</taxon>
        <taxon>Viridiplantae</taxon>
        <taxon>Streptophyta</taxon>
        <taxon>Embryophyta</taxon>
        <taxon>Tracheophyta</taxon>
        <taxon>Spermatophyta</taxon>
        <taxon>Magnoliopsida</taxon>
        <taxon>eudicotyledons</taxon>
        <taxon>Gunneridae</taxon>
        <taxon>Pentapetalae</taxon>
        <taxon>asterids</taxon>
        <taxon>lamiids</taxon>
        <taxon>Solanales</taxon>
        <taxon>Solanaceae</taxon>
        <taxon>Nicotianoideae</taxon>
        <taxon>Nicotianeae</taxon>
        <taxon>Nicotiana</taxon>
    </lineage>
</organism>
<dbReference type="OrthoDB" id="551672at2759"/>
<feature type="region of interest" description="Disordered" evidence="6">
    <location>
        <begin position="1"/>
        <end position="48"/>
    </location>
</feature>
<dbReference type="InterPro" id="IPR046347">
    <property type="entry name" value="bZIP_sf"/>
</dbReference>
<keyword evidence="4" id="KW-0804">Transcription</keyword>
<dbReference type="CDD" id="cd14702">
    <property type="entry name" value="bZIP_plant_GBF1"/>
    <property type="match status" value="1"/>
</dbReference>
<dbReference type="InterPro" id="IPR004827">
    <property type="entry name" value="bZIP"/>
</dbReference>
<dbReference type="SUPFAM" id="SSF57959">
    <property type="entry name" value="Leucine zipper domain"/>
    <property type="match status" value="1"/>
</dbReference>
<dbReference type="SMART" id="SM00338">
    <property type="entry name" value="BRLZ"/>
    <property type="match status" value="1"/>
</dbReference>
<dbReference type="InterPro" id="IPR045314">
    <property type="entry name" value="bZIP_plant_GBF1"/>
</dbReference>
<comment type="caution">
    <text evidence="8">The sequence shown here is derived from an EMBL/GenBank/DDBJ whole genome shotgun (WGS) entry which is preliminary data.</text>
</comment>